<sequence>MKRPTTDKYRERDSIPLTDLTLNGLIIMFCLFVLTSIMAKLEEKKNADIKVQAEFMITLAWEDHSEDDVDIWLEDPLGNVLWFRNKEIPMAHIDRDDLGKINDTITLANGETVKYEHNQEIVTIRGFISGEWTLNIHMYRKRDKEPISAEIKIEKLNPSVKTLFYKKLLLSRQWEEVTVTRFIMDSGGNISAWNTLSKKLIKSSGLWETER</sequence>
<feature type="transmembrane region" description="Helical" evidence="1">
    <location>
        <begin position="20"/>
        <end position="39"/>
    </location>
</feature>
<dbReference type="AlphaFoldDB" id="A0A1F5SEX4"/>
<proteinExistence type="predicted"/>
<keyword evidence="1" id="KW-0812">Transmembrane</keyword>
<organism evidence="2 3">
    <name type="scientific">Candidatus Falkowbacteria bacterium RIFOXYA2_FULL_47_19</name>
    <dbReference type="NCBI Taxonomy" id="1797994"/>
    <lineage>
        <taxon>Bacteria</taxon>
        <taxon>Candidatus Falkowiibacteriota</taxon>
    </lineage>
</organism>
<dbReference type="EMBL" id="MFGB01000022">
    <property type="protein sequence ID" value="OGF25268.1"/>
    <property type="molecule type" value="Genomic_DNA"/>
</dbReference>
<keyword evidence="1" id="KW-1133">Transmembrane helix</keyword>
<evidence type="ECO:0000313" key="2">
    <source>
        <dbReference type="EMBL" id="OGF25268.1"/>
    </source>
</evidence>
<accession>A0A1F5SEX4</accession>
<comment type="caution">
    <text evidence="2">The sequence shown here is derived from an EMBL/GenBank/DDBJ whole genome shotgun (WGS) entry which is preliminary data.</text>
</comment>
<evidence type="ECO:0000256" key="1">
    <source>
        <dbReference type="SAM" id="Phobius"/>
    </source>
</evidence>
<reference evidence="2 3" key="1">
    <citation type="journal article" date="2016" name="Nat. Commun.">
        <title>Thousands of microbial genomes shed light on interconnected biogeochemical processes in an aquifer system.</title>
        <authorList>
            <person name="Anantharaman K."/>
            <person name="Brown C.T."/>
            <person name="Hug L.A."/>
            <person name="Sharon I."/>
            <person name="Castelle C.J."/>
            <person name="Probst A.J."/>
            <person name="Thomas B.C."/>
            <person name="Singh A."/>
            <person name="Wilkins M.J."/>
            <person name="Karaoz U."/>
            <person name="Brodie E.L."/>
            <person name="Williams K.H."/>
            <person name="Hubbard S.S."/>
            <person name="Banfield J.F."/>
        </authorList>
    </citation>
    <scope>NUCLEOTIDE SEQUENCE [LARGE SCALE GENOMIC DNA]</scope>
</reference>
<dbReference type="Proteomes" id="UP000178367">
    <property type="component" value="Unassembled WGS sequence"/>
</dbReference>
<keyword evidence="1" id="KW-0472">Membrane</keyword>
<gene>
    <name evidence="2" type="ORF">A2227_07765</name>
</gene>
<protein>
    <submittedName>
        <fullName evidence="2">Uncharacterized protein</fullName>
    </submittedName>
</protein>
<evidence type="ECO:0000313" key="3">
    <source>
        <dbReference type="Proteomes" id="UP000178367"/>
    </source>
</evidence>
<name>A0A1F5SEX4_9BACT</name>
<dbReference type="STRING" id="1797994.A2227_07765"/>